<gene>
    <name evidence="2" type="ORF">Wenmar_02807</name>
</gene>
<dbReference type="STRING" id="1123501.Wenmar_02807"/>
<keyword evidence="3" id="KW-1185">Reference proteome</keyword>
<feature type="domain" description="Hedgehog/Intein (Hint)" evidence="1">
    <location>
        <begin position="23"/>
        <end position="155"/>
    </location>
</feature>
<dbReference type="EMBL" id="AONG01000013">
    <property type="protein sequence ID" value="KIQ68536.1"/>
    <property type="molecule type" value="Genomic_DNA"/>
</dbReference>
<dbReference type="RefSeq" id="WP_018303958.1">
    <property type="nucleotide sequence ID" value="NZ_KB902310.1"/>
</dbReference>
<proteinExistence type="predicted"/>
<organism evidence="2 3">
    <name type="scientific">Wenxinia marina DSM 24838</name>
    <dbReference type="NCBI Taxonomy" id="1123501"/>
    <lineage>
        <taxon>Bacteria</taxon>
        <taxon>Pseudomonadati</taxon>
        <taxon>Pseudomonadota</taxon>
        <taxon>Alphaproteobacteria</taxon>
        <taxon>Rhodobacterales</taxon>
        <taxon>Roseobacteraceae</taxon>
        <taxon>Wenxinia</taxon>
    </lineage>
</organism>
<reference evidence="2" key="1">
    <citation type="submission" date="2013-01" db="EMBL/GenBank/DDBJ databases">
        <authorList>
            <person name="Fiebig A."/>
            <person name="Goeker M."/>
            <person name="Klenk H.-P.P."/>
        </authorList>
    </citation>
    <scope>NUCLEOTIDE SEQUENCE [LARGE SCALE GENOMIC DNA]</scope>
    <source>
        <strain evidence="2">DSM 24838</strain>
    </source>
</reference>
<name>A0A0D0PAL8_9RHOB</name>
<dbReference type="AlphaFoldDB" id="A0A0D0PAL8"/>
<dbReference type="Pfam" id="PF13403">
    <property type="entry name" value="Hint_2"/>
    <property type="match status" value="1"/>
</dbReference>
<dbReference type="OrthoDB" id="7685535at2"/>
<dbReference type="Proteomes" id="UP000035100">
    <property type="component" value="Unassembled WGS sequence"/>
</dbReference>
<evidence type="ECO:0000259" key="1">
    <source>
        <dbReference type="Pfam" id="PF13403"/>
    </source>
</evidence>
<evidence type="ECO:0000313" key="3">
    <source>
        <dbReference type="Proteomes" id="UP000035100"/>
    </source>
</evidence>
<dbReference type="eggNOG" id="ENOG5032S5H">
    <property type="taxonomic scope" value="Bacteria"/>
</dbReference>
<dbReference type="InterPro" id="IPR028992">
    <property type="entry name" value="Hedgehog/Intein_dom"/>
</dbReference>
<evidence type="ECO:0000313" key="2">
    <source>
        <dbReference type="EMBL" id="KIQ68536.1"/>
    </source>
</evidence>
<sequence>MLNETRAPRQDTSAMAEPCLDGAFIGGTVIATALGWRAVEALAPGDRVLTFDHGMVPLTDVIRGGYGYGDAVPAIGALRPLHVPAGAVSNETAFDVLPGAYLMIESDLAEELFGDPFVLLPARALEGFAGIAPAPVSGRPPSLVRLEFAEDEIVFLRSGGLHHCPKAGDFLQAVADTGHCGPTAALTLAEAREFLAMMDPSISGHCPDGPGAAVGVARA</sequence>
<protein>
    <submittedName>
        <fullName evidence="2">Hint domain protein</fullName>
    </submittedName>
</protein>
<comment type="caution">
    <text evidence="2">The sequence shown here is derived from an EMBL/GenBank/DDBJ whole genome shotgun (WGS) entry which is preliminary data.</text>
</comment>
<accession>A0A0D0PAL8</accession>